<dbReference type="GO" id="GO:0006813">
    <property type="term" value="P:potassium ion transport"/>
    <property type="evidence" value="ECO:0007669"/>
    <property type="project" value="UniProtKB-KW"/>
</dbReference>
<feature type="transmembrane region" description="Helical" evidence="12">
    <location>
        <begin position="187"/>
        <end position="208"/>
    </location>
</feature>
<evidence type="ECO:0000256" key="11">
    <source>
        <dbReference type="ARBA" id="ARBA00023136"/>
    </source>
</evidence>
<feature type="transmembrane region" description="Helical" evidence="12">
    <location>
        <begin position="362"/>
        <end position="385"/>
    </location>
</feature>
<evidence type="ECO:0000256" key="8">
    <source>
        <dbReference type="ARBA" id="ARBA00022958"/>
    </source>
</evidence>
<evidence type="ECO:0000256" key="5">
    <source>
        <dbReference type="ARBA" id="ARBA00022519"/>
    </source>
</evidence>
<dbReference type="InterPro" id="IPR006153">
    <property type="entry name" value="Cation/H_exchanger_TM"/>
</dbReference>
<sequence length="564" mass="59426">MDFTQQLLLLGSALVLLSIVASPLSHRLGLPILAVFLALGMVAGSDGLGIEYHDPLSAFLIGNLALAIILFDGGLRTDTATFRVGLRPALSLATVGVVITAGITGAAAAWILELDPVSGLLLGAIVGSTDAAAVFGLLGARGLTLKQRVGATLEIESGLNDPMAVFLTLLFLEWARTGSDPGGLGVALQLVWQMGAGAALGLGGGWLLARLINALDLTEGLYPLAALAGGIGLFASANSLGGSGFLAVYLAGLVVGDRPLQAGHHIRRFNDGLAWLAQIGMFLILGLLVNPSEIWAVAPQGLAVAAVLMLLARPVAVFLGLAPFGLDWREQLFLSWVGLRGAVPIVLALFPLLAGLPDASTYFNIAFFVVLVSLLVQGATIAPVARRLGLDMPPQPQVMQRFELDIPAQYDYEFIGYRLEPDSPAAGRDPQAIGLPDHARVVAALREGRPLEPDDDCLCPGDYIYVLATPPDLPLLDRLFGPARPEEAAFFGEFLLNGDARLLDVAAIYGLEITVDDPGETLHDRLSHYFKGRQVVGDSLAIAGVRLTIREMEGPTITRVGLKF</sequence>
<dbReference type="InterPro" id="IPR038770">
    <property type="entry name" value="Na+/solute_symporter_sf"/>
</dbReference>
<dbReference type="STRING" id="1123397.SAMN05660831_01813"/>
<dbReference type="Gene3D" id="3.30.70.1450">
    <property type="entry name" value="Regulator of K+ conductance, C-terminal domain"/>
    <property type="match status" value="1"/>
</dbReference>
<dbReference type="Proteomes" id="UP000198611">
    <property type="component" value="Unassembled WGS sequence"/>
</dbReference>
<evidence type="ECO:0000256" key="10">
    <source>
        <dbReference type="ARBA" id="ARBA00023065"/>
    </source>
</evidence>
<feature type="transmembrane region" description="Helical" evidence="12">
    <location>
        <begin position="56"/>
        <end position="77"/>
    </location>
</feature>
<dbReference type="OrthoDB" id="9810759at2"/>
<dbReference type="SMART" id="SM01091">
    <property type="entry name" value="CorC_HlyC"/>
    <property type="match status" value="1"/>
</dbReference>
<feature type="transmembrane region" description="Helical" evidence="12">
    <location>
        <begin position="6"/>
        <end position="25"/>
    </location>
</feature>
<feature type="transmembrane region" description="Helical" evidence="12">
    <location>
        <begin position="117"/>
        <end position="138"/>
    </location>
</feature>
<dbReference type="GO" id="GO:0050660">
    <property type="term" value="F:flavin adenine dinucleotide binding"/>
    <property type="evidence" value="ECO:0007669"/>
    <property type="project" value="InterPro"/>
</dbReference>
<dbReference type="SUPFAM" id="SSF56176">
    <property type="entry name" value="FAD-binding/transporter-associated domain-like"/>
    <property type="match status" value="1"/>
</dbReference>
<evidence type="ECO:0000256" key="2">
    <source>
        <dbReference type="ARBA" id="ARBA00022448"/>
    </source>
</evidence>
<evidence type="ECO:0000256" key="6">
    <source>
        <dbReference type="ARBA" id="ARBA00022538"/>
    </source>
</evidence>
<feature type="transmembrane region" description="Helical" evidence="12">
    <location>
        <begin position="89"/>
        <end position="111"/>
    </location>
</feature>
<proteinExistence type="predicted"/>
<reference evidence="14 15" key="1">
    <citation type="submission" date="2016-10" db="EMBL/GenBank/DDBJ databases">
        <authorList>
            <person name="de Groot N.N."/>
        </authorList>
    </citation>
    <scope>NUCLEOTIDE SEQUENCE [LARGE SCALE GENOMIC DNA]</scope>
    <source>
        <strain evidence="14 15">HL3</strain>
    </source>
</reference>
<feature type="transmembrane region" description="Helical" evidence="12">
    <location>
        <begin position="272"/>
        <end position="289"/>
    </location>
</feature>
<dbReference type="InterPro" id="IPR005170">
    <property type="entry name" value="Transptr-assoc_dom"/>
</dbReference>
<evidence type="ECO:0000256" key="1">
    <source>
        <dbReference type="ARBA" id="ARBA00004651"/>
    </source>
</evidence>
<dbReference type="NCBIfam" id="NF003714">
    <property type="entry name" value="PRK05326.1-1"/>
    <property type="match status" value="1"/>
</dbReference>
<evidence type="ECO:0000259" key="13">
    <source>
        <dbReference type="PROSITE" id="PS51202"/>
    </source>
</evidence>
<keyword evidence="7 12" id="KW-0812">Transmembrane</keyword>
<keyword evidence="3" id="KW-0050">Antiport</keyword>
<keyword evidence="8" id="KW-0630">Potassium</keyword>
<comment type="subcellular location">
    <subcellularLocation>
        <location evidence="1">Cell membrane</location>
        <topology evidence="1">Multi-pass membrane protein</topology>
    </subcellularLocation>
</comment>
<dbReference type="InterPro" id="IPR006037">
    <property type="entry name" value="RCK_C"/>
</dbReference>
<dbReference type="GO" id="GO:0008324">
    <property type="term" value="F:monoatomic cation transmembrane transporter activity"/>
    <property type="evidence" value="ECO:0007669"/>
    <property type="project" value="InterPro"/>
</dbReference>
<dbReference type="InterPro" id="IPR036721">
    <property type="entry name" value="RCK_C_sf"/>
</dbReference>
<feature type="transmembrane region" description="Helical" evidence="12">
    <location>
        <begin position="301"/>
        <end position="321"/>
    </location>
</feature>
<feature type="domain" description="RCK C-terminal" evidence="13">
    <location>
        <begin position="401"/>
        <end position="482"/>
    </location>
</feature>
<evidence type="ECO:0000313" key="14">
    <source>
        <dbReference type="EMBL" id="SFD54520.1"/>
    </source>
</evidence>
<keyword evidence="6" id="KW-0633">Potassium transport</keyword>
<evidence type="ECO:0000256" key="9">
    <source>
        <dbReference type="ARBA" id="ARBA00022989"/>
    </source>
</evidence>
<feature type="transmembrane region" description="Helical" evidence="12">
    <location>
        <begin position="333"/>
        <end position="356"/>
    </location>
</feature>
<evidence type="ECO:0000256" key="4">
    <source>
        <dbReference type="ARBA" id="ARBA00022475"/>
    </source>
</evidence>
<accession>A0A1I1TG38</accession>
<keyword evidence="15" id="KW-1185">Reference proteome</keyword>
<feature type="transmembrane region" description="Helical" evidence="12">
    <location>
        <begin position="243"/>
        <end position="260"/>
    </location>
</feature>
<dbReference type="PANTHER" id="PTHR32507:SF7">
    <property type="entry name" value="K(+)_H(+) ANTIPORTER NHAP2"/>
    <property type="match status" value="1"/>
</dbReference>
<evidence type="ECO:0000256" key="7">
    <source>
        <dbReference type="ARBA" id="ARBA00022692"/>
    </source>
</evidence>
<gene>
    <name evidence="14" type="ORF">SAMN05660831_01813</name>
</gene>
<dbReference type="RefSeq" id="WP_093428450.1">
    <property type="nucleotide sequence ID" value="NZ_FOMJ01000006.1"/>
</dbReference>
<dbReference type="Pfam" id="PF03471">
    <property type="entry name" value="CorC_HlyC"/>
    <property type="match status" value="1"/>
</dbReference>
<feature type="transmembrane region" description="Helical" evidence="12">
    <location>
        <begin position="32"/>
        <end position="50"/>
    </location>
</feature>
<organism evidence="14 15">
    <name type="scientific">Thiohalospira halophila DSM 15071</name>
    <dbReference type="NCBI Taxonomy" id="1123397"/>
    <lineage>
        <taxon>Bacteria</taxon>
        <taxon>Pseudomonadati</taxon>
        <taxon>Pseudomonadota</taxon>
        <taxon>Gammaproteobacteria</taxon>
        <taxon>Thiohalospirales</taxon>
        <taxon>Thiohalospiraceae</taxon>
        <taxon>Thiohalospira</taxon>
    </lineage>
</organism>
<dbReference type="PROSITE" id="PS51202">
    <property type="entry name" value="RCK_C"/>
    <property type="match status" value="1"/>
</dbReference>
<dbReference type="EMBL" id="FOMJ01000006">
    <property type="protein sequence ID" value="SFD54520.1"/>
    <property type="molecule type" value="Genomic_DNA"/>
</dbReference>
<evidence type="ECO:0000256" key="3">
    <source>
        <dbReference type="ARBA" id="ARBA00022449"/>
    </source>
</evidence>
<name>A0A1I1TG38_9GAMM</name>
<dbReference type="InterPro" id="IPR036318">
    <property type="entry name" value="FAD-bd_PCMH-like_sf"/>
</dbReference>
<keyword evidence="9 12" id="KW-1133">Transmembrane helix</keyword>
<evidence type="ECO:0000256" key="12">
    <source>
        <dbReference type="SAM" id="Phobius"/>
    </source>
</evidence>
<keyword evidence="5" id="KW-0997">Cell inner membrane</keyword>
<dbReference type="Pfam" id="PF00999">
    <property type="entry name" value="Na_H_Exchanger"/>
    <property type="match status" value="1"/>
</dbReference>
<dbReference type="GO" id="GO:1902600">
    <property type="term" value="P:proton transmembrane transport"/>
    <property type="evidence" value="ECO:0007669"/>
    <property type="project" value="InterPro"/>
</dbReference>
<dbReference type="GO" id="GO:0005886">
    <property type="term" value="C:plasma membrane"/>
    <property type="evidence" value="ECO:0007669"/>
    <property type="project" value="UniProtKB-SubCell"/>
</dbReference>
<dbReference type="PANTHER" id="PTHR32507">
    <property type="entry name" value="NA(+)/H(+) ANTIPORTER 1"/>
    <property type="match status" value="1"/>
</dbReference>
<dbReference type="NCBIfam" id="NF003715">
    <property type="entry name" value="PRK05326.1-2"/>
    <property type="match status" value="1"/>
</dbReference>
<evidence type="ECO:0000313" key="15">
    <source>
        <dbReference type="Proteomes" id="UP000198611"/>
    </source>
</evidence>
<dbReference type="NCBIfam" id="NF003716">
    <property type="entry name" value="PRK05326.1-3"/>
    <property type="match status" value="1"/>
</dbReference>
<protein>
    <submittedName>
        <fullName evidence="14">Potassium/proton antiporter, CPA1 family</fullName>
    </submittedName>
</protein>
<dbReference type="AlphaFoldDB" id="A0A1I1TG38"/>
<dbReference type="SUPFAM" id="SSF116726">
    <property type="entry name" value="TrkA C-terminal domain-like"/>
    <property type="match status" value="1"/>
</dbReference>
<keyword evidence="11 12" id="KW-0472">Membrane</keyword>
<dbReference type="Gene3D" id="1.20.1530.20">
    <property type="match status" value="1"/>
</dbReference>
<keyword evidence="2" id="KW-0813">Transport</keyword>
<dbReference type="GO" id="GO:0015297">
    <property type="term" value="F:antiporter activity"/>
    <property type="evidence" value="ECO:0007669"/>
    <property type="project" value="UniProtKB-KW"/>
</dbReference>
<keyword evidence="4" id="KW-1003">Cell membrane</keyword>
<keyword evidence="10" id="KW-0406">Ion transport</keyword>